<feature type="domain" description="EF-hand" evidence="14">
    <location>
        <begin position="167"/>
        <end position="196"/>
    </location>
</feature>
<keyword evidence="8" id="KW-0143">Chaperone</keyword>
<keyword evidence="6" id="KW-0106">Calcium</keyword>
<evidence type="ECO:0000256" key="11">
    <source>
        <dbReference type="ARBA" id="ARBA00072696"/>
    </source>
</evidence>
<evidence type="ECO:0000256" key="2">
    <source>
        <dbReference type="ARBA" id="ARBA00022723"/>
    </source>
</evidence>
<keyword evidence="2" id="KW-0479">Metal-binding</keyword>
<protein>
    <recommendedName>
        <fullName evidence="11">Reticulocalbin-3</fullName>
    </recommendedName>
</protein>
<feature type="chain" id="PRO_5043653120" description="Reticulocalbin-3" evidence="13">
    <location>
        <begin position="20"/>
        <end position="321"/>
    </location>
</feature>
<dbReference type="GO" id="GO:0005788">
    <property type="term" value="C:endoplasmic reticulum lumen"/>
    <property type="evidence" value="ECO:0007669"/>
    <property type="project" value="UniProtKB-SubCell"/>
</dbReference>
<dbReference type="FunFam" id="1.10.238.10:FF:000104">
    <property type="entry name" value="calumenin isoform X1"/>
    <property type="match status" value="1"/>
</dbReference>
<evidence type="ECO:0000256" key="1">
    <source>
        <dbReference type="ARBA" id="ARBA00004319"/>
    </source>
</evidence>
<evidence type="ECO:0000256" key="8">
    <source>
        <dbReference type="ARBA" id="ARBA00023186"/>
    </source>
</evidence>
<dbReference type="PROSITE" id="PS00018">
    <property type="entry name" value="EF_HAND_1"/>
    <property type="match status" value="3"/>
</dbReference>
<dbReference type="SMART" id="SM00054">
    <property type="entry name" value="EFh"/>
    <property type="match status" value="3"/>
</dbReference>
<keyword evidence="3 13" id="KW-0732">Signal</keyword>
<evidence type="ECO:0000256" key="5">
    <source>
        <dbReference type="ARBA" id="ARBA00022824"/>
    </source>
</evidence>
<keyword evidence="16" id="KW-1185">Reference proteome</keyword>
<keyword evidence="5" id="KW-0256">Endoplasmic reticulum</keyword>
<keyword evidence="7" id="KW-0325">Glycoprotein</keyword>
<keyword evidence="4" id="KW-0677">Repeat</keyword>
<evidence type="ECO:0000256" key="4">
    <source>
        <dbReference type="ARBA" id="ARBA00022737"/>
    </source>
</evidence>
<dbReference type="GO" id="GO:0015031">
    <property type="term" value="P:protein transport"/>
    <property type="evidence" value="ECO:0007669"/>
    <property type="project" value="UniProtKB-ARBA"/>
</dbReference>
<evidence type="ECO:0000313" key="16">
    <source>
        <dbReference type="Proteomes" id="UP001165289"/>
    </source>
</evidence>
<dbReference type="InterPro" id="IPR018247">
    <property type="entry name" value="EF_Hand_1_Ca_BS"/>
</dbReference>
<gene>
    <name evidence="15" type="ORF">LOD99_14329</name>
</gene>
<dbReference type="PROSITE" id="PS50222">
    <property type="entry name" value="EF_HAND_2"/>
    <property type="match status" value="3"/>
</dbReference>
<evidence type="ECO:0000313" key="15">
    <source>
        <dbReference type="EMBL" id="KAI6659988.1"/>
    </source>
</evidence>
<evidence type="ECO:0000256" key="3">
    <source>
        <dbReference type="ARBA" id="ARBA00022729"/>
    </source>
</evidence>
<dbReference type="GO" id="GO:0005509">
    <property type="term" value="F:calcium ion binding"/>
    <property type="evidence" value="ECO:0007669"/>
    <property type="project" value="InterPro"/>
</dbReference>
<evidence type="ECO:0000256" key="10">
    <source>
        <dbReference type="ARBA" id="ARBA00063143"/>
    </source>
</evidence>
<evidence type="ECO:0000259" key="14">
    <source>
        <dbReference type="PROSITE" id="PS50222"/>
    </source>
</evidence>
<feature type="domain" description="EF-hand" evidence="14">
    <location>
        <begin position="251"/>
        <end position="273"/>
    </location>
</feature>
<evidence type="ECO:0000256" key="13">
    <source>
        <dbReference type="SAM" id="SignalP"/>
    </source>
</evidence>
<comment type="function">
    <text evidence="9">Probable molecular chaperone assisting protein biosynthesis and transport in the endoplasmic reticulum. Required for the proper biosynthesis and transport of pulmonary surfactant-associated protein A/SP-A, pulmonary surfactant-associated protein D/SP-D and the lipid transporter ABCA3. By regulating both the proper expression and the degradation through the endoplasmic reticulum-associated protein degradation pathway of these proteins plays a crucial role in pulmonary surfactant homeostasis. Has an anti-fibrotic activity by negatively regulating the secretion of type I and type III collagens. This calcium-binding protein also transiently associates with immature PCSK6 and regulates its secretion.</text>
</comment>
<dbReference type="Pfam" id="PF13499">
    <property type="entry name" value="EF-hand_7"/>
    <property type="match status" value="1"/>
</dbReference>
<evidence type="ECO:0000256" key="12">
    <source>
        <dbReference type="SAM" id="MobiDB-lite"/>
    </source>
</evidence>
<feature type="signal peptide" evidence="13">
    <location>
        <begin position="1"/>
        <end position="19"/>
    </location>
</feature>
<dbReference type="PANTHER" id="PTHR10827:SF52">
    <property type="entry name" value="IP16409P"/>
    <property type="match status" value="1"/>
</dbReference>
<name>A0AAV7KFS0_9METZ</name>
<feature type="region of interest" description="Disordered" evidence="12">
    <location>
        <begin position="229"/>
        <end position="250"/>
    </location>
</feature>
<organism evidence="15 16">
    <name type="scientific">Oopsacas minuta</name>
    <dbReference type="NCBI Taxonomy" id="111878"/>
    <lineage>
        <taxon>Eukaryota</taxon>
        <taxon>Metazoa</taxon>
        <taxon>Porifera</taxon>
        <taxon>Hexactinellida</taxon>
        <taxon>Hexasterophora</taxon>
        <taxon>Lyssacinosida</taxon>
        <taxon>Leucopsacidae</taxon>
        <taxon>Oopsacas</taxon>
    </lineage>
</organism>
<dbReference type="InterPro" id="IPR002048">
    <property type="entry name" value="EF_hand_dom"/>
</dbReference>
<comment type="subcellular location">
    <subcellularLocation>
        <location evidence="1">Endoplasmic reticulum lumen</location>
    </subcellularLocation>
</comment>
<feature type="domain" description="EF-hand" evidence="14">
    <location>
        <begin position="69"/>
        <end position="104"/>
    </location>
</feature>
<proteinExistence type="predicted"/>
<dbReference type="AlphaFoldDB" id="A0AAV7KFS0"/>
<comment type="subunit">
    <text evidence="10">Interacts with PCSK6 (immature form including the propeptide); probably involved in the maturation and the secretion of PCSK6.</text>
</comment>
<evidence type="ECO:0000256" key="6">
    <source>
        <dbReference type="ARBA" id="ARBA00022837"/>
    </source>
</evidence>
<dbReference type="Proteomes" id="UP001165289">
    <property type="component" value="Unassembled WGS sequence"/>
</dbReference>
<dbReference type="InterPro" id="IPR011992">
    <property type="entry name" value="EF-hand-dom_pair"/>
</dbReference>
<sequence length="321" mass="37680">MKFLYLALFLALTYEYVQLLPTIPRATHGGKFGNERIHADQLREDPEYHHEQFVGESQAEIYDHLPPRAAKMQLSELVDKIDENGDSHVTEEELVSWIAHVNRRMIFNEAERFWTAYKTAEPQMKELDWDAYIRVSFGEEIQQGENHHLMADEGRGITFGEQLVWERKRWDLADVNKDKHLDFEEFKAFLHPDDFPHMRTVVIEEAIRDLDLDKSNTIEIHEYLSEMNRDDDNMSNEDRERHSSDFKKHRDMNNDGKLDFEEVGSWVMPEGYDHALLEARYLISMSDSNVDGKLSKQEILDNHVLFVGSAATEYGKVIDEF</sequence>
<dbReference type="Pfam" id="PF13202">
    <property type="entry name" value="EF-hand_5"/>
    <property type="match status" value="1"/>
</dbReference>
<comment type="caution">
    <text evidence="15">The sequence shown here is derived from an EMBL/GenBank/DDBJ whole genome shotgun (WGS) entry which is preliminary data.</text>
</comment>
<dbReference type="SUPFAM" id="SSF47473">
    <property type="entry name" value="EF-hand"/>
    <property type="match status" value="1"/>
</dbReference>
<dbReference type="Gene3D" id="1.10.238.10">
    <property type="entry name" value="EF-hand"/>
    <property type="match status" value="2"/>
</dbReference>
<dbReference type="EMBL" id="JAKMXF010000044">
    <property type="protein sequence ID" value="KAI6659988.1"/>
    <property type="molecule type" value="Genomic_DNA"/>
</dbReference>
<dbReference type="PANTHER" id="PTHR10827">
    <property type="entry name" value="RETICULOCALBIN"/>
    <property type="match status" value="1"/>
</dbReference>
<evidence type="ECO:0000256" key="7">
    <source>
        <dbReference type="ARBA" id="ARBA00023180"/>
    </source>
</evidence>
<evidence type="ECO:0000256" key="9">
    <source>
        <dbReference type="ARBA" id="ARBA00056975"/>
    </source>
</evidence>
<accession>A0AAV7KFS0</accession>
<reference evidence="15 16" key="1">
    <citation type="journal article" date="2023" name="BMC Biol.">
        <title>The compact genome of the sponge Oopsacas minuta (Hexactinellida) is lacking key metazoan core genes.</title>
        <authorList>
            <person name="Santini S."/>
            <person name="Schenkelaars Q."/>
            <person name="Jourda C."/>
            <person name="Duchesne M."/>
            <person name="Belahbib H."/>
            <person name="Rocher C."/>
            <person name="Selva M."/>
            <person name="Riesgo A."/>
            <person name="Vervoort M."/>
            <person name="Leys S.P."/>
            <person name="Kodjabachian L."/>
            <person name="Le Bivic A."/>
            <person name="Borchiellini C."/>
            <person name="Claverie J.M."/>
            <person name="Renard E."/>
        </authorList>
    </citation>
    <scope>NUCLEOTIDE SEQUENCE [LARGE SCALE GENOMIC DNA]</scope>
    <source>
        <strain evidence="15">SPO-2</strain>
    </source>
</reference>